<dbReference type="Gene3D" id="3.40.50.620">
    <property type="entry name" value="HUPs"/>
    <property type="match status" value="1"/>
</dbReference>
<evidence type="ECO:0000256" key="5">
    <source>
        <dbReference type="ARBA" id="ARBA00022991"/>
    </source>
</evidence>
<feature type="binding site" evidence="6">
    <location>
        <begin position="231"/>
        <end position="235"/>
    </location>
    <ligand>
        <name>FAD</name>
        <dbReference type="ChEBI" id="CHEBI:57692"/>
    </ligand>
</feature>
<dbReference type="eggNOG" id="COG0415">
    <property type="taxonomic scope" value="Bacteria"/>
</dbReference>
<dbReference type="PANTHER" id="PTHR11455:SF22">
    <property type="entry name" value="CRYPTOCHROME DASH"/>
    <property type="match status" value="1"/>
</dbReference>
<dbReference type="GO" id="GO:0071949">
    <property type="term" value="F:FAD binding"/>
    <property type="evidence" value="ECO:0007669"/>
    <property type="project" value="TreeGrafter"/>
</dbReference>
<dbReference type="HOGENOM" id="CLU_010348_6_2_6"/>
<dbReference type="GO" id="GO:0003677">
    <property type="term" value="F:DNA binding"/>
    <property type="evidence" value="ECO:0007669"/>
    <property type="project" value="TreeGrafter"/>
</dbReference>
<dbReference type="Proteomes" id="UP000006683">
    <property type="component" value="Chromosome"/>
</dbReference>
<organism evidence="10 11">
    <name type="scientific">Ferrimonas balearica (strain DSM 9799 / CCM 4581 / KCTC 23876 / PAT)</name>
    <dbReference type="NCBI Taxonomy" id="550540"/>
    <lineage>
        <taxon>Bacteria</taxon>
        <taxon>Pseudomonadati</taxon>
        <taxon>Pseudomonadota</taxon>
        <taxon>Gammaproteobacteria</taxon>
        <taxon>Alteromonadales</taxon>
        <taxon>Ferrimonadaceae</taxon>
        <taxon>Ferrimonas</taxon>
    </lineage>
</organism>
<evidence type="ECO:0000313" key="11">
    <source>
        <dbReference type="Proteomes" id="UP000006683"/>
    </source>
</evidence>
<dbReference type="AlphaFoldDB" id="E1SU93"/>
<comment type="similarity">
    <text evidence="1 7">Belongs to the DNA photolyase class-1 family.</text>
</comment>
<evidence type="ECO:0000259" key="9">
    <source>
        <dbReference type="PROSITE" id="PS51645"/>
    </source>
</evidence>
<evidence type="ECO:0000256" key="3">
    <source>
        <dbReference type="ARBA" id="ARBA00022630"/>
    </source>
</evidence>
<dbReference type="InterPro" id="IPR005101">
    <property type="entry name" value="Cryptochr/Photolyase_FAD-bd"/>
</dbReference>
<feature type="compositionally biased region" description="Pro residues" evidence="8">
    <location>
        <begin position="183"/>
        <end position="193"/>
    </location>
</feature>
<evidence type="ECO:0000256" key="6">
    <source>
        <dbReference type="PIRSR" id="PIRSR602081-1"/>
    </source>
</evidence>
<comment type="cofactor">
    <cofactor evidence="7">
        <name>(6R)-5,10-methylene-5,6,7,8-tetrahydrofolate</name>
        <dbReference type="ChEBI" id="CHEBI:15636"/>
    </cofactor>
    <text evidence="7">Binds 1 5,10-methenyltetrahydrofolate (MTHF) per subunit.</text>
</comment>
<dbReference type="Gene3D" id="1.25.40.80">
    <property type="match status" value="1"/>
</dbReference>
<comment type="function">
    <text evidence="7">May have a photoreceptor function.</text>
</comment>
<dbReference type="Pfam" id="PF03441">
    <property type="entry name" value="FAD_binding_7"/>
    <property type="match status" value="1"/>
</dbReference>
<dbReference type="SUPFAM" id="SSF48173">
    <property type="entry name" value="Cryptochrome/photolyase FAD-binding domain"/>
    <property type="match status" value="1"/>
</dbReference>
<dbReference type="RefSeq" id="WP_013345532.1">
    <property type="nucleotide sequence ID" value="NC_014541.1"/>
</dbReference>
<dbReference type="SUPFAM" id="SSF52425">
    <property type="entry name" value="Cryptochrome/photolyase, N-terminal domain"/>
    <property type="match status" value="1"/>
</dbReference>
<dbReference type="InterPro" id="IPR036155">
    <property type="entry name" value="Crypto/Photolyase_N_sf"/>
</dbReference>
<dbReference type="InterPro" id="IPR036134">
    <property type="entry name" value="Crypto/Photolyase_FAD-like_sf"/>
</dbReference>
<feature type="binding site" evidence="6">
    <location>
        <begin position="368"/>
        <end position="370"/>
    </location>
    <ligand>
        <name>FAD</name>
        <dbReference type="ChEBI" id="CHEBI:57692"/>
    </ligand>
</feature>
<keyword evidence="11" id="KW-1185">Reference proteome</keyword>
<keyword evidence="5 7" id="KW-0157">Chromophore</keyword>
<keyword evidence="10" id="KW-0456">Lyase</keyword>
<dbReference type="PROSITE" id="PS51645">
    <property type="entry name" value="PHR_CRY_ALPHA_BETA"/>
    <property type="match status" value="1"/>
</dbReference>
<evidence type="ECO:0000256" key="2">
    <source>
        <dbReference type="ARBA" id="ARBA00017881"/>
    </source>
</evidence>
<name>E1SU93_FERBD</name>
<dbReference type="InterPro" id="IPR002081">
    <property type="entry name" value="Cryptochrome/DNA_photolyase_1"/>
</dbReference>
<dbReference type="NCBIfam" id="TIGR02765">
    <property type="entry name" value="crypto_DASH"/>
    <property type="match status" value="1"/>
</dbReference>
<feature type="region of interest" description="Disordered" evidence="8">
    <location>
        <begin position="179"/>
        <end position="198"/>
    </location>
</feature>
<evidence type="ECO:0000256" key="8">
    <source>
        <dbReference type="SAM" id="MobiDB-lite"/>
    </source>
</evidence>
<dbReference type="KEGG" id="fbl:Fbal_2023"/>
<evidence type="ECO:0000256" key="7">
    <source>
        <dbReference type="RuleBase" id="RU367151"/>
    </source>
</evidence>
<dbReference type="InterPro" id="IPR006050">
    <property type="entry name" value="DNA_photolyase_N"/>
</dbReference>
<feature type="domain" description="Photolyase/cryptochrome alpha/beta" evidence="9">
    <location>
        <begin position="2"/>
        <end position="137"/>
    </location>
</feature>
<dbReference type="PANTHER" id="PTHR11455">
    <property type="entry name" value="CRYPTOCHROME"/>
    <property type="match status" value="1"/>
</dbReference>
<sequence length="435" mass="49858">MKRALLWFRHDLRLDDNPALLRAAQAKEALLCLYCIEPRWFVADNWQSRRVGDHPWRFISESLLDLANRLEALGQQLVIRIGDPNTLIPGLMRNHWIDKLICTAPFGEEERRQYLALKQEVGEHRCEVWQSHTLFTLEQLPFALDELPPTFSQFRRRVQRLEWRPLYPPVTELPKPLALTSETPPPVSTPPNPQYQGGQTAAEAHLAHYLAGAAPKHYKQTRNALDDWSSSTKLSPWLAQGCLSARTAVAQLEAYEAQHGANESTEWIQVELLWREYFQWLALAHGHRLFAFTGTSGVRRPCCFYPERFARWCQGQTPYPIVNAAMNQLNATGFLSNRARQLVASALVHELGLDWRYGAAYFQQQLIDHDVACNYGNWQYLAGVGADPRGWRHFDLDKQTALYDPDGAFVRQWQGLPVAQLDSLDAADWPVQEVP</sequence>
<dbReference type="GeneID" id="67182233"/>
<dbReference type="OrthoDB" id="9772484at2"/>
<reference evidence="10 11" key="1">
    <citation type="journal article" date="2010" name="Stand. Genomic Sci.">
        <title>Complete genome sequence of Ferrimonas balearica type strain (PAT).</title>
        <authorList>
            <person name="Nolan M."/>
            <person name="Sikorski J."/>
            <person name="Davenport K."/>
            <person name="Lucas S."/>
            <person name="Glavina Del Rio T."/>
            <person name="Tice H."/>
            <person name="Cheng J."/>
            <person name="Goodwin L."/>
            <person name="Pitluck S."/>
            <person name="Liolios K."/>
            <person name="Ivanova N."/>
            <person name="Mavromatis K."/>
            <person name="Ovchinnikova G."/>
            <person name="Pati A."/>
            <person name="Chen A."/>
            <person name="Palaniappan K."/>
            <person name="Land M."/>
            <person name="Hauser L."/>
            <person name="Chang Y."/>
            <person name="Jeffries C."/>
            <person name="Tapia R."/>
            <person name="Brettin T."/>
            <person name="Detter J."/>
            <person name="Han C."/>
            <person name="Yasawong M."/>
            <person name="Rohde M."/>
            <person name="Tindall B."/>
            <person name="Goker M."/>
            <person name="Woyke T."/>
            <person name="Bristow J."/>
            <person name="Eisen J."/>
            <person name="Markowitz V."/>
            <person name="Hugenholtz P."/>
            <person name="Kyrpides N."/>
            <person name="Klenk H."/>
            <person name="Lapidus A."/>
        </authorList>
    </citation>
    <scope>NUCLEOTIDE SEQUENCE [LARGE SCALE GENOMIC DNA]</scope>
    <source>
        <strain evidence="11">DSM 9799 / CCM 4581 / KCTC 23876 / PAT</strain>
    </source>
</reference>
<gene>
    <name evidence="10" type="ordered locus">Fbal_2023</name>
</gene>
<dbReference type="Pfam" id="PF00875">
    <property type="entry name" value="DNA_photolyase"/>
    <property type="match status" value="1"/>
</dbReference>
<dbReference type="GO" id="GO:0000719">
    <property type="term" value="P:photoreactive repair"/>
    <property type="evidence" value="ECO:0007669"/>
    <property type="project" value="TreeGrafter"/>
</dbReference>
<dbReference type="STRING" id="550540.Fbal_2023"/>
<comment type="cofactor">
    <cofactor evidence="6 7">
        <name>FAD</name>
        <dbReference type="ChEBI" id="CHEBI:57692"/>
    </cofactor>
    <text evidence="6 7">Binds 1 FAD per subunit.</text>
</comment>
<evidence type="ECO:0000313" key="10">
    <source>
        <dbReference type="EMBL" id="ADN76226.1"/>
    </source>
</evidence>
<dbReference type="InterPro" id="IPR014729">
    <property type="entry name" value="Rossmann-like_a/b/a_fold"/>
</dbReference>
<keyword evidence="4 6" id="KW-0274">FAD</keyword>
<protein>
    <recommendedName>
        <fullName evidence="2 7">Cryptochrome DASH</fullName>
    </recommendedName>
</protein>
<accession>E1SU93</accession>
<feature type="binding site" evidence="6">
    <location>
        <position position="218"/>
    </location>
    <ligand>
        <name>FAD</name>
        <dbReference type="ChEBI" id="CHEBI:57692"/>
    </ligand>
</feature>
<dbReference type="GO" id="GO:0003913">
    <property type="term" value="F:DNA photolyase activity"/>
    <property type="evidence" value="ECO:0007669"/>
    <property type="project" value="InterPro"/>
</dbReference>
<dbReference type="Gene3D" id="1.10.579.10">
    <property type="entry name" value="DNA Cyclobutane Dipyrimidine Photolyase, subunit A, domain 3"/>
    <property type="match status" value="1"/>
</dbReference>
<dbReference type="PRINTS" id="PR00147">
    <property type="entry name" value="DNAPHOTLYASE"/>
</dbReference>
<evidence type="ECO:0000256" key="4">
    <source>
        <dbReference type="ARBA" id="ARBA00022827"/>
    </source>
</evidence>
<proteinExistence type="inferred from homology"/>
<dbReference type="InterPro" id="IPR014133">
    <property type="entry name" value="Cry_DASH"/>
</dbReference>
<dbReference type="EMBL" id="CP002209">
    <property type="protein sequence ID" value="ADN76226.1"/>
    <property type="molecule type" value="Genomic_DNA"/>
</dbReference>
<keyword evidence="3 6" id="KW-0285">Flavoprotein</keyword>
<evidence type="ECO:0000256" key="1">
    <source>
        <dbReference type="ARBA" id="ARBA00005862"/>
    </source>
</evidence>